<protein>
    <submittedName>
        <fullName evidence="1">Uncharacterized protein</fullName>
    </submittedName>
</protein>
<evidence type="ECO:0000313" key="2">
    <source>
        <dbReference type="Proteomes" id="UP000219602"/>
    </source>
</evidence>
<organism evidence="1 2">
    <name type="scientific">Fusarium oxysporum f. sp. radicis-cucumerinum</name>
    <dbReference type="NCBI Taxonomy" id="327505"/>
    <lineage>
        <taxon>Eukaryota</taxon>
        <taxon>Fungi</taxon>
        <taxon>Dikarya</taxon>
        <taxon>Ascomycota</taxon>
        <taxon>Pezizomycotina</taxon>
        <taxon>Sordariomycetes</taxon>
        <taxon>Hypocreomycetidae</taxon>
        <taxon>Hypocreales</taxon>
        <taxon>Nectriaceae</taxon>
        <taxon>Fusarium</taxon>
        <taxon>Fusarium oxysporum species complex</taxon>
    </lineage>
</organism>
<dbReference type="GO" id="GO:0005829">
    <property type="term" value="C:cytosol"/>
    <property type="evidence" value="ECO:0007669"/>
    <property type="project" value="TreeGrafter"/>
</dbReference>
<dbReference type="Gene3D" id="3.40.50.880">
    <property type="match status" value="1"/>
</dbReference>
<reference evidence="1 2" key="1">
    <citation type="journal article" date="2016" name="Environ. Microbiol.">
        <title>Effector profiles distinguish formae speciales of Fusarium oxysporum.</title>
        <authorList>
            <person name="van Dam P."/>
            <person name="Fokkens L."/>
            <person name="Schmidt S.M."/>
            <person name="Linmans J.H."/>
            <person name="Kistler H.C."/>
            <person name="Ma L.J."/>
            <person name="Rep M."/>
        </authorList>
    </citation>
    <scope>NUCLEOTIDE SEQUENCE [LARGE SCALE GENOMIC DNA]</scope>
    <source>
        <strain evidence="1 2">Forc016</strain>
    </source>
</reference>
<proteinExistence type="predicted"/>
<dbReference type="AlphaFoldDB" id="A0A2H3G7W3"/>
<sequence>MRDESYPTPPLLGNQGIPRILVTGSLTPPGASNYLVGVIKQLSNTVISAIQRTKADIIHVDVSAPGPRPIDALRRVDGLLVLGGADIDPTYYGQVPQADNTYGIHPKANKFELTVLGAAIARDLPVLGICRGMQLINIAYGGDMVQDIGPGTVHNSDEENAVMVTHPVSIEPETHLQTIYGNRTLAVRSGHHQAVSRVGEELRAAAYAEDGMVEAMEGRNRSWVVGV</sequence>
<dbReference type="GO" id="GO:0033969">
    <property type="term" value="F:gamma-glutamyl-gamma-aminobutyrate hydrolase activity"/>
    <property type="evidence" value="ECO:0007669"/>
    <property type="project" value="TreeGrafter"/>
</dbReference>
<comment type="caution">
    <text evidence="1">The sequence shown here is derived from an EMBL/GenBank/DDBJ whole genome shotgun (WGS) entry which is preliminary data.</text>
</comment>
<dbReference type="Pfam" id="PF07722">
    <property type="entry name" value="Peptidase_C26"/>
    <property type="match status" value="1"/>
</dbReference>
<gene>
    <name evidence="1" type="ORF">AU210_012548</name>
</gene>
<dbReference type="InterPro" id="IPR044668">
    <property type="entry name" value="PuuD-like"/>
</dbReference>
<dbReference type="STRING" id="327505.A0A2H3G7W3"/>
<evidence type="ECO:0000313" key="1">
    <source>
        <dbReference type="EMBL" id="PCD26116.1"/>
    </source>
</evidence>
<dbReference type="PROSITE" id="PS51273">
    <property type="entry name" value="GATASE_TYPE_1"/>
    <property type="match status" value="1"/>
</dbReference>
<dbReference type="EMBL" id="MABQ02000009">
    <property type="protein sequence ID" value="PCD26116.1"/>
    <property type="molecule type" value="Genomic_DNA"/>
</dbReference>
<dbReference type="PANTHER" id="PTHR43235">
    <property type="entry name" value="GLUTAMINE AMIDOTRANSFERASE PB2B2.05-RELATED"/>
    <property type="match status" value="1"/>
</dbReference>
<reference evidence="1 2" key="2">
    <citation type="journal article" date="2017" name="Sci. Rep.">
        <title>A mobile pathogenicity chromosome in Fusarium oxysporum for infection of multiple cucurbit species.</title>
        <authorList>
            <person name="van Dam P."/>
            <person name="Fokkens L."/>
            <person name="Ayukawa Y."/>
            <person name="van der Gragt M."/>
            <person name="Ter Horst A."/>
            <person name="Brankovics B."/>
            <person name="Houterman P.M."/>
            <person name="Arie T."/>
            <person name="Rep M."/>
        </authorList>
    </citation>
    <scope>NUCLEOTIDE SEQUENCE [LARGE SCALE GENOMIC DNA]</scope>
    <source>
        <strain evidence="1 2">Forc016</strain>
    </source>
</reference>
<dbReference type="InterPro" id="IPR029062">
    <property type="entry name" value="Class_I_gatase-like"/>
</dbReference>
<dbReference type="PANTHER" id="PTHR43235:SF1">
    <property type="entry name" value="GLUTAMINE AMIDOTRANSFERASE PB2B2.05-RELATED"/>
    <property type="match status" value="1"/>
</dbReference>
<dbReference type="SUPFAM" id="SSF52317">
    <property type="entry name" value="Class I glutamine amidotransferase-like"/>
    <property type="match status" value="1"/>
</dbReference>
<dbReference type="InterPro" id="IPR011697">
    <property type="entry name" value="Peptidase_C26"/>
</dbReference>
<dbReference type="Proteomes" id="UP000219602">
    <property type="component" value="Chromosome 11"/>
</dbReference>
<name>A0A2H3G7W3_FUSOX</name>
<dbReference type="GO" id="GO:0006598">
    <property type="term" value="P:polyamine catabolic process"/>
    <property type="evidence" value="ECO:0007669"/>
    <property type="project" value="TreeGrafter"/>
</dbReference>
<accession>A0A2H3G7W3</accession>